<reference evidence="2 7" key="4">
    <citation type="submission" date="2019-07" db="EMBL/GenBank/DDBJ databases">
        <title>Whole genome shotgun sequence of Flavobacterium glycines NBRC 105008.</title>
        <authorList>
            <person name="Hosoyama A."/>
            <person name="Uohara A."/>
            <person name="Ohji S."/>
            <person name="Ichikawa N."/>
        </authorList>
    </citation>
    <scope>NUCLEOTIDE SEQUENCE [LARGE SCALE GENOMIC DNA]</scope>
    <source>
        <strain evidence="2 7">NBRC 105008</strain>
    </source>
</reference>
<feature type="transmembrane region" description="Helical" evidence="1">
    <location>
        <begin position="107"/>
        <end position="126"/>
    </location>
</feature>
<protein>
    <submittedName>
        <fullName evidence="4">EpsG family protein</fullName>
    </submittedName>
</protein>
<evidence type="ECO:0000313" key="2">
    <source>
        <dbReference type="EMBL" id="GEL11993.1"/>
    </source>
</evidence>
<accession>A0A1B9DHD3</accession>
<gene>
    <name evidence="3" type="ORF">FBGL_13690</name>
    <name evidence="2" type="ORF">FGL01_27320</name>
    <name evidence="4" type="ORF">SAMN05192550_2282</name>
</gene>
<proteinExistence type="predicted"/>
<keyword evidence="1" id="KW-0472">Membrane</keyword>
<feature type="transmembrane region" description="Helical" evidence="1">
    <location>
        <begin position="313"/>
        <end position="330"/>
    </location>
</feature>
<feature type="transmembrane region" description="Helical" evidence="1">
    <location>
        <begin position="175"/>
        <end position="202"/>
    </location>
</feature>
<organism evidence="3 5">
    <name type="scientific">Flavobacterium glycines</name>
    <dbReference type="NCBI Taxonomy" id="551990"/>
    <lineage>
        <taxon>Bacteria</taxon>
        <taxon>Pseudomonadati</taxon>
        <taxon>Bacteroidota</taxon>
        <taxon>Flavobacteriia</taxon>
        <taxon>Flavobacteriales</taxon>
        <taxon>Flavobacteriaceae</taxon>
        <taxon>Flavobacterium</taxon>
    </lineage>
</organism>
<keyword evidence="6" id="KW-1185">Reference proteome</keyword>
<dbReference type="Pfam" id="PF14897">
    <property type="entry name" value="EpsG"/>
    <property type="match status" value="1"/>
</dbReference>
<feature type="transmembrane region" description="Helical" evidence="1">
    <location>
        <begin position="290"/>
        <end position="307"/>
    </location>
</feature>
<dbReference type="InterPro" id="IPR049458">
    <property type="entry name" value="EpsG-like"/>
</dbReference>
<evidence type="ECO:0000313" key="5">
    <source>
        <dbReference type="Proteomes" id="UP000093226"/>
    </source>
</evidence>
<feature type="transmembrane region" description="Helical" evidence="1">
    <location>
        <begin position="6"/>
        <end position="27"/>
    </location>
</feature>
<reference evidence="5" key="1">
    <citation type="submission" date="2016-03" db="EMBL/GenBank/DDBJ databases">
        <title>Draft genome sequence of Paenibacillus glacialis DSM 22343.</title>
        <authorList>
            <person name="Shin S.-K."/>
            <person name="Yi H."/>
        </authorList>
    </citation>
    <scope>NUCLEOTIDE SEQUENCE [LARGE SCALE GENOMIC DNA]</scope>
    <source>
        <strain evidence="5">NBRC 105008</strain>
    </source>
</reference>
<reference evidence="4 6" key="3">
    <citation type="submission" date="2016-10" db="EMBL/GenBank/DDBJ databases">
        <authorList>
            <person name="Varghese N."/>
            <person name="Submissions S."/>
        </authorList>
    </citation>
    <scope>NUCLEOTIDE SEQUENCE [LARGE SCALE GENOMIC DNA]</scope>
    <source>
        <strain evidence="4 6">Gm-149</strain>
    </source>
</reference>
<name>A0A1B9DHD3_9FLAO</name>
<dbReference type="Proteomes" id="UP000182367">
    <property type="component" value="Unassembled WGS sequence"/>
</dbReference>
<evidence type="ECO:0000256" key="1">
    <source>
        <dbReference type="SAM" id="Phobius"/>
    </source>
</evidence>
<dbReference type="Proteomes" id="UP000321579">
    <property type="component" value="Unassembled WGS sequence"/>
</dbReference>
<dbReference type="AlphaFoldDB" id="A0A1B9DHD3"/>
<feature type="transmembrane region" description="Helical" evidence="1">
    <location>
        <begin position="342"/>
        <end position="360"/>
    </location>
</feature>
<feature type="transmembrane region" description="Helical" evidence="1">
    <location>
        <begin position="262"/>
        <end position="278"/>
    </location>
</feature>
<dbReference type="Proteomes" id="UP000093226">
    <property type="component" value="Unassembled WGS sequence"/>
</dbReference>
<dbReference type="STRING" id="551990.SAMN05192550_2282"/>
<evidence type="ECO:0000313" key="3">
    <source>
        <dbReference type="EMBL" id="OCB69080.1"/>
    </source>
</evidence>
<keyword evidence="1" id="KW-0812">Transmembrane</keyword>
<dbReference type="OrthoDB" id="1112074at2"/>
<evidence type="ECO:0000313" key="4">
    <source>
        <dbReference type="EMBL" id="SDJ54034.1"/>
    </source>
</evidence>
<dbReference type="RefSeq" id="WP_066329307.1">
    <property type="nucleotide sequence ID" value="NZ_BJVF01000007.1"/>
</dbReference>
<keyword evidence="1" id="KW-1133">Transmembrane helix</keyword>
<feature type="transmembrane region" description="Helical" evidence="1">
    <location>
        <begin position="133"/>
        <end position="155"/>
    </location>
</feature>
<dbReference type="EMBL" id="LVEO01000026">
    <property type="protein sequence ID" value="OCB69080.1"/>
    <property type="molecule type" value="Genomic_DNA"/>
</dbReference>
<dbReference type="EMBL" id="BJVF01000007">
    <property type="protein sequence ID" value="GEL11993.1"/>
    <property type="molecule type" value="Genomic_DNA"/>
</dbReference>
<sequence>MFEFIPALFYSSLYYYFLLFIVLVVFLRSNLVPLTDSRSIKTNKTFEVLILVFTLVYMGLRPLSWVFGDMGTYAQFFERYQRGESPDFNGDIIFNSFTKLCSSLMNIQMYFLFCTLLYVLPLWSACRKWFKNYSFYAFLALITSFSFWSFGTNGIRNGIATSLFLYALSRDKMAFKILFVVIAFGFHKSIVIPTVALSLTYFYNNSKKYFYGWLLCIPLSLVSGGFWEGLFAGLMADERVSYLTDGNVNNDSFSSTGFRWDFLMYSASAVYAAYFFIFKKKFIDPTYNRLVCVYLAANAFWILVIRANFSNRFAYLSWFMMGIVIVYPFLTKIQLKKQHQVLGLVLLAYFGFTFFMNVVLG</sequence>
<reference evidence="3" key="2">
    <citation type="submission" date="2016-03" db="EMBL/GenBank/DDBJ databases">
        <authorList>
            <person name="Ploux O."/>
        </authorList>
    </citation>
    <scope>NUCLEOTIDE SEQUENCE</scope>
    <source>
        <strain evidence="3">NBRC 105008</strain>
    </source>
</reference>
<evidence type="ECO:0000313" key="6">
    <source>
        <dbReference type="Proteomes" id="UP000182367"/>
    </source>
</evidence>
<feature type="transmembrane region" description="Helical" evidence="1">
    <location>
        <begin position="209"/>
        <end position="227"/>
    </location>
</feature>
<dbReference type="EMBL" id="FNEO01000004">
    <property type="protein sequence ID" value="SDJ54034.1"/>
    <property type="molecule type" value="Genomic_DNA"/>
</dbReference>
<comment type="caution">
    <text evidence="3">The sequence shown here is derived from an EMBL/GenBank/DDBJ whole genome shotgun (WGS) entry which is preliminary data.</text>
</comment>
<evidence type="ECO:0000313" key="7">
    <source>
        <dbReference type="Proteomes" id="UP000321579"/>
    </source>
</evidence>
<feature type="transmembrane region" description="Helical" evidence="1">
    <location>
        <begin position="48"/>
        <end position="67"/>
    </location>
</feature>